<sequence>MAQQLENLTPTRHRRRADTRCGIDDALASDQHREPTDGSPGSPELTYSTPSPPPTVFDRGEPKYGEYHSTDRDLIRHQSSQSPRGRLLREPSPLTLDELRSSSDVVTTKPHQATSTTLKEKKPTKP</sequence>
<keyword evidence="3" id="KW-1185">Reference proteome</keyword>
<evidence type="ECO:0000313" key="2">
    <source>
        <dbReference type="EMBL" id="KAG5387145.1"/>
    </source>
</evidence>
<evidence type="ECO:0008006" key="4">
    <source>
        <dbReference type="Google" id="ProtNLM"/>
    </source>
</evidence>
<proteinExistence type="predicted"/>
<feature type="compositionally biased region" description="Polar residues" evidence="1">
    <location>
        <begin position="1"/>
        <end position="10"/>
    </location>
</feature>
<evidence type="ECO:0000256" key="1">
    <source>
        <dbReference type="SAM" id="MobiDB-lite"/>
    </source>
</evidence>
<feature type="region of interest" description="Disordered" evidence="1">
    <location>
        <begin position="1"/>
        <end position="126"/>
    </location>
</feature>
<feature type="compositionally biased region" description="Polar residues" evidence="1">
    <location>
        <begin position="102"/>
        <end position="117"/>
    </location>
</feature>
<dbReference type="EMBL" id="JADBGQ010000008">
    <property type="protein sequence ID" value="KAG5387145.1"/>
    <property type="molecule type" value="Genomic_DNA"/>
</dbReference>
<dbReference type="Proteomes" id="UP000823674">
    <property type="component" value="Chromosome A09"/>
</dbReference>
<accession>A0ABQ7LND8</accession>
<organism evidence="2 3">
    <name type="scientific">Brassica rapa subsp. trilocularis</name>
    <dbReference type="NCBI Taxonomy" id="1813537"/>
    <lineage>
        <taxon>Eukaryota</taxon>
        <taxon>Viridiplantae</taxon>
        <taxon>Streptophyta</taxon>
        <taxon>Embryophyta</taxon>
        <taxon>Tracheophyta</taxon>
        <taxon>Spermatophyta</taxon>
        <taxon>Magnoliopsida</taxon>
        <taxon>eudicotyledons</taxon>
        <taxon>Gunneridae</taxon>
        <taxon>Pentapetalae</taxon>
        <taxon>rosids</taxon>
        <taxon>malvids</taxon>
        <taxon>Brassicales</taxon>
        <taxon>Brassicaceae</taxon>
        <taxon>Brassiceae</taxon>
        <taxon>Brassica</taxon>
    </lineage>
</organism>
<comment type="caution">
    <text evidence="2">The sequence shown here is derived from an EMBL/GenBank/DDBJ whole genome shotgun (WGS) entry which is preliminary data.</text>
</comment>
<evidence type="ECO:0000313" key="3">
    <source>
        <dbReference type="Proteomes" id="UP000823674"/>
    </source>
</evidence>
<gene>
    <name evidence="2" type="primary">A09g518710.1_BraROA</name>
    <name evidence="2" type="ORF">IGI04_038615</name>
</gene>
<protein>
    <recommendedName>
        <fullName evidence="4">DUF4005 domain-containing protein</fullName>
    </recommendedName>
</protein>
<name>A0ABQ7LND8_BRACM</name>
<feature type="compositionally biased region" description="Basic and acidic residues" evidence="1">
    <location>
        <begin position="58"/>
        <end position="76"/>
    </location>
</feature>
<reference evidence="2 3" key="1">
    <citation type="submission" date="2021-03" db="EMBL/GenBank/DDBJ databases">
        <authorList>
            <person name="King G.J."/>
            <person name="Bancroft I."/>
            <person name="Baten A."/>
            <person name="Bloomfield J."/>
            <person name="Borpatragohain P."/>
            <person name="He Z."/>
            <person name="Irish N."/>
            <person name="Irwin J."/>
            <person name="Liu K."/>
            <person name="Mauleon R.P."/>
            <person name="Moore J."/>
            <person name="Morris R."/>
            <person name="Ostergaard L."/>
            <person name="Wang B."/>
            <person name="Wells R."/>
        </authorList>
    </citation>
    <scope>NUCLEOTIDE SEQUENCE [LARGE SCALE GENOMIC DNA]</scope>
    <source>
        <strain evidence="2">R-o-18</strain>
        <tissue evidence="2">Leaf</tissue>
    </source>
</reference>